<proteinExistence type="predicted"/>
<dbReference type="Proteomes" id="UP001186974">
    <property type="component" value="Unassembled WGS sequence"/>
</dbReference>
<accession>A0ACC3D7X9</accession>
<organism evidence="1 2">
    <name type="scientific">Coniosporium uncinatum</name>
    <dbReference type="NCBI Taxonomy" id="93489"/>
    <lineage>
        <taxon>Eukaryota</taxon>
        <taxon>Fungi</taxon>
        <taxon>Dikarya</taxon>
        <taxon>Ascomycota</taxon>
        <taxon>Pezizomycotina</taxon>
        <taxon>Dothideomycetes</taxon>
        <taxon>Dothideomycetes incertae sedis</taxon>
        <taxon>Coniosporium</taxon>
    </lineage>
</organism>
<name>A0ACC3D7X9_9PEZI</name>
<protein>
    <submittedName>
        <fullName evidence="1">Uncharacterized protein</fullName>
    </submittedName>
</protein>
<gene>
    <name evidence="1" type="ORF">LTS18_001849</name>
</gene>
<comment type="caution">
    <text evidence="1">The sequence shown here is derived from an EMBL/GenBank/DDBJ whole genome shotgun (WGS) entry which is preliminary data.</text>
</comment>
<sequence>MSLLTFAVLAATAAAHGTVSGIVADGTYYLGYNPSFQYQNPPPTVVGWSIPEDQDNGFVAPFSYTDPDIICHKSATPGGTSATIKAGGTVDFQWTTWPESHKGPVIGYMANCHGDCTSVDKTSLQWVKVEESGLVDGSTTLGQWASDKLIANNNTWSHIIPSAIAPGHYVFRHEIIALHSASDAGGAQNYPQCVNLEVTGSGTDDLASGTLGTALYKPDDAGIKIGIYQPLSSYAVPGPALMFGTGSGTDENASVPAEPSSAAMTSAPATSTAGSTSKAVSSLSAATSNAAGSNDEVAEPSSTPEAGSSAAPSRISANTNSDTQTSTVYVTATAAPTSLMLTGLIPSITAAIPTSVATAEITALPSAIGVPVPGANLPNGFTVKDLLEWLKYVMTAMFKSRGASGEVGLGRTHSRDIGVAA</sequence>
<evidence type="ECO:0000313" key="1">
    <source>
        <dbReference type="EMBL" id="KAK3063256.1"/>
    </source>
</evidence>
<keyword evidence="2" id="KW-1185">Reference proteome</keyword>
<reference evidence="1" key="1">
    <citation type="submission" date="2024-09" db="EMBL/GenBank/DDBJ databases">
        <title>Black Yeasts Isolated from many extreme environments.</title>
        <authorList>
            <person name="Coleine C."/>
            <person name="Stajich J.E."/>
            <person name="Selbmann L."/>
        </authorList>
    </citation>
    <scope>NUCLEOTIDE SEQUENCE</scope>
    <source>
        <strain evidence="1">CCFEE 5737</strain>
    </source>
</reference>
<evidence type="ECO:0000313" key="2">
    <source>
        <dbReference type="Proteomes" id="UP001186974"/>
    </source>
</evidence>
<dbReference type="EMBL" id="JAWDJW010006925">
    <property type="protein sequence ID" value="KAK3063256.1"/>
    <property type="molecule type" value="Genomic_DNA"/>
</dbReference>